<proteinExistence type="predicted"/>
<sequence>MLDTDTLERLVPFTSDAVRWHLPDDEYGDPDAVEVTCQVIAATVSSAWATLKERAAARRKSDPAMHRLLLNLHLDGLDAHPTGSVLSLYVASRGIHDLLHASTGARFAEALSAEARLSLAIADCDSRLRWTRGIRCHWVPPKPGQVAPDWEAIAARENAIIDGRTVRADDQCAAGDRLMLALRRRAGLRGGVTATWAGHPQGMVTLWCSPADGRRLMELGVPAMPQLSERGPSVGFTLTDQDCHDFTEKIASSSAA</sequence>
<name>A0A9X1PSQ6_STRM4</name>
<dbReference type="AlphaFoldDB" id="A0A9X1PSQ6"/>
<evidence type="ECO:0000313" key="1">
    <source>
        <dbReference type="EMBL" id="MCF1592403.1"/>
    </source>
</evidence>
<gene>
    <name evidence="1" type="ORF">L0P92_02310</name>
</gene>
<comment type="caution">
    <text evidence="1">The sequence shown here is derived from an EMBL/GenBank/DDBJ whole genome shotgun (WGS) entry which is preliminary data.</text>
</comment>
<organism evidence="1 2">
    <name type="scientific">Streptomyces muensis</name>
    <dbReference type="NCBI Taxonomy" id="1077944"/>
    <lineage>
        <taxon>Bacteria</taxon>
        <taxon>Bacillati</taxon>
        <taxon>Actinomycetota</taxon>
        <taxon>Actinomycetes</taxon>
        <taxon>Kitasatosporales</taxon>
        <taxon>Streptomycetaceae</taxon>
        <taxon>Streptomyces</taxon>
    </lineage>
</organism>
<keyword evidence="2" id="KW-1185">Reference proteome</keyword>
<protein>
    <submittedName>
        <fullName evidence="1">Uncharacterized protein</fullName>
    </submittedName>
</protein>
<dbReference type="Proteomes" id="UP001139384">
    <property type="component" value="Unassembled WGS sequence"/>
</dbReference>
<evidence type="ECO:0000313" key="2">
    <source>
        <dbReference type="Proteomes" id="UP001139384"/>
    </source>
</evidence>
<dbReference type="EMBL" id="JAKEIP010000005">
    <property type="protein sequence ID" value="MCF1592403.1"/>
    <property type="molecule type" value="Genomic_DNA"/>
</dbReference>
<accession>A0A9X1PSQ6</accession>
<reference evidence="1" key="1">
    <citation type="submission" date="2022-01" db="EMBL/GenBank/DDBJ databases">
        <title>Draft Genome Sequences of Seven Type Strains of the Genus Streptomyces.</title>
        <authorList>
            <person name="Aziz S."/>
            <person name="Coretto E."/>
            <person name="Chronakova A."/>
            <person name="Sproer C."/>
            <person name="Huber K."/>
            <person name="Nouioui I."/>
            <person name="Gross H."/>
        </authorList>
    </citation>
    <scope>NUCLEOTIDE SEQUENCE</scope>
    <source>
        <strain evidence="1">DSM 103493</strain>
    </source>
</reference>
<dbReference type="RefSeq" id="WP_234760716.1">
    <property type="nucleotide sequence ID" value="NZ_JAKEIP010000005.1"/>
</dbReference>